<keyword evidence="3" id="KW-1185">Reference proteome</keyword>
<evidence type="ECO:0000256" key="1">
    <source>
        <dbReference type="SAM" id="MobiDB-lite"/>
    </source>
</evidence>
<feature type="compositionally biased region" description="Polar residues" evidence="1">
    <location>
        <begin position="238"/>
        <end position="258"/>
    </location>
</feature>
<dbReference type="InterPro" id="IPR008173">
    <property type="entry name" value="Adenylyl_cyclase_CyaB"/>
</dbReference>
<gene>
    <name evidence="4" type="primary">LOC106752138</name>
</gene>
<dbReference type="PANTHER" id="PTHR21028:SF2">
    <property type="entry name" value="CYTH DOMAIN-CONTAINING PROTEIN"/>
    <property type="match status" value="1"/>
</dbReference>
<dbReference type="SUPFAM" id="SSF55154">
    <property type="entry name" value="CYTH-like phosphatases"/>
    <property type="match status" value="1"/>
</dbReference>
<feature type="region of interest" description="Disordered" evidence="1">
    <location>
        <begin position="238"/>
        <end position="261"/>
    </location>
</feature>
<dbReference type="InterPro" id="IPR023577">
    <property type="entry name" value="CYTH_domain"/>
</dbReference>
<evidence type="ECO:0000259" key="2">
    <source>
        <dbReference type="Pfam" id="PF01928"/>
    </source>
</evidence>
<accession>A0A6P3YDH2</accession>
<dbReference type="GeneID" id="106752138"/>
<evidence type="ECO:0000313" key="4">
    <source>
        <dbReference type="RefSeq" id="XP_014489090.1"/>
    </source>
</evidence>
<feature type="region of interest" description="Disordered" evidence="1">
    <location>
        <begin position="177"/>
        <end position="220"/>
    </location>
</feature>
<dbReference type="Gene3D" id="2.40.320.10">
    <property type="entry name" value="Hypothetical Protein Pfu-838710-001"/>
    <property type="match status" value="1"/>
</dbReference>
<dbReference type="PANTHER" id="PTHR21028">
    <property type="entry name" value="SI:CH211-156B7.4"/>
    <property type="match status" value="1"/>
</dbReference>
<dbReference type="Proteomes" id="UP000515204">
    <property type="component" value="Unplaced"/>
</dbReference>
<sequence>MRTVEIKAKIRNYEYMLAKIWKLGEYKYPINTIDTFYEATNGKLMLRKFEEFEYASLISYERSEEEGLQVCNSYGSLLCHRLPLLQNILSVTNGIIGSLKKHRQAHYTKEAVIHIDNVLNLGNFVEIKVTEKDNINTEAAKKLVNDLMQELSIASEDLVTKSYIDLMLEKGIIVPHDSQIPGPSTSSSLIESSGLSETSGTPSEIAGTSSETAGTSSETSEIIIEKLKSKILIQPGMSSETSETVLQSETSSETSVLSKETKEALKSNILTRLLAQKTPSETPGTSGMPVQSSETFKKPEVTSKLFKKRKTSETETSGTSGTS</sequence>
<dbReference type="KEGG" id="dqu:106752138"/>
<feature type="domain" description="CYTH" evidence="2">
    <location>
        <begin position="1"/>
        <end position="163"/>
    </location>
</feature>
<feature type="compositionally biased region" description="Low complexity" evidence="1">
    <location>
        <begin position="314"/>
        <end position="323"/>
    </location>
</feature>
<evidence type="ECO:0000313" key="3">
    <source>
        <dbReference type="Proteomes" id="UP000515204"/>
    </source>
</evidence>
<protein>
    <submittedName>
        <fullName evidence="4">GPI-anchored protein PB15E9.01c</fullName>
    </submittedName>
</protein>
<dbReference type="GO" id="GO:0016462">
    <property type="term" value="F:pyrophosphatase activity"/>
    <property type="evidence" value="ECO:0007669"/>
    <property type="project" value="UniProtKB-ARBA"/>
</dbReference>
<feature type="compositionally biased region" description="Low complexity" evidence="1">
    <location>
        <begin position="181"/>
        <end position="220"/>
    </location>
</feature>
<proteinExistence type="predicted"/>
<organism evidence="3 4">
    <name type="scientific">Dinoponera quadriceps</name>
    <name type="common">South American ant</name>
    <dbReference type="NCBI Taxonomy" id="609295"/>
    <lineage>
        <taxon>Eukaryota</taxon>
        <taxon>Metazoa</taxon>
        <taxon>Ecdysozoa</taxon>
        <taxon>Arthropoda</taxon>
        <taxon>Hexapoda</taxon>
        <taxon>Insecta</taxon>
        <taxon>Pterygota</taxon>
        <taxon>Neoptera</taxon>
        <taxon>Endopterygota</taxon>
        <taxon>Hymenoptera</taxon>
        <taxon>Apocrita</taxon>
        <taxon>Aculeata</taxon>
        <taxon>Formicoidea</taxon>
        <taxon>Formicidae</taxon>
        <taxon>Ponerinae</taxon>
        <taxon>Ponerini</taxon>
        <taxon>Dinoponera</taxon>
    </lineage>
</organism>
<feature type="region of interest" description="Disordered" evidence="1">
    <location>
        <begin position="273"/>
        <end position="323"/>
    </location>
</feature>
<dbReference type="RefSeq" id="XP_014489090.1">
    <property type="nucleotide sequence ID" value="XM_014633604.1"/>
</dbReference>
<dbReference type="InterPro" id="IPR033469">
    <property type="entry name" value="CYTH-like_dom_sf"/>
</dbReference>
<reference evidence="4" key="1">
    <citation type="submission" date="2025-08" db="UniProtKB">
        <authorList>
            <consortium name="RefSeq"/>
        </authorList>
    </citation>
    <scope>IDENTIFICATION</scope>
</reference>
<dbReference type="Pfam" id="PF01928">
    <property type="entry name" value="CYTH"/>
    <property type="match status" value="1"/>
</dbReference>
<feature type="compositionally biased region" description="Polar residues" evidence="1">
    <location>
        <begin position="277"/>
        <end position="294"/>
    </location>
</feature>
<name>A0A6P3YDH2_DINQU</name>
<dbReference type="AlphaFoldDB" id="A0A6P3YDH2"/>
<dbReference type="OrthoDB" id="6159137at2759"/>